<name>A0A286ADF9_9SPHI</name>
<evidence type="ECO:0000313" key="2">
    <source>
        <dbReference type="Proteomes" id="UP000219281"/>
    </source>
</evidence>
<organism evidence="1 2">
    <name type="scientific">Pedobacter xixiisoli</name>
    <dbReference type="NCBI Taxonomy" id="1476464"/>
    <lineage>
        <taxon>Bacteria</taxon>
        <taxon>Pseudomonadati</taxon>
        <taxon>Bacteroidota</taxon>
        <taxon>Sphingobacteriia</taxon>
        <taxon>Sphingobacteriales</taxon>
        <taxon>Sphingobacteriaceae</taxon>
        <taxon>Pedobacter</taxon>
    </lineage>
</organism>
<protein>
    <submittedName>
        <fullName evidence="1">Uncharacterized protein</fullName>
    </submittedName>
</protein>
<sequence length="124" mass="13920">MIEVFKEKGEQVFKKVTTDPRWDINDQTLFNVFGLTYYGYCFGIGRLVCFLEPEDINAFVQEKLEELGAGKKYVSGLIEFAYSTFTQSTEGINAQLVGIGHSHFTSINTDDLVNSVFNNAKSIA</sequence>
<reference evidence="2" key="1">
    <citation type="submission" date="2017-09" db="EMBL/GenBank/DDBJ databases">
        <authorList>
            <person name="Varghese N."/>
            <person name="Submissions S."/>
        </authorList>
    </citation>
    <scope>NUCLEOTIDE SEQUENCE [LARGE SCALE GENOMIC DNA]</scope>
    <source>
        <strain evidence="2">CGMCC 1.12803</strain>
    </source>
</reference>
<gene>
    <name evidence="1" type="ORF">SAMN06297358_3649</name>
</gene>
<dbReference type="AlphaFoldDB" id="A0A286ADF9"/>
<evidence type="ECO:0000313" key="1">
    <source>
        <dbReference type="EMBL" id="SOD19942.1"/>
    </source>
</evidence>
<keyword evidence="2" id="KW-1185">Reference proteome</keyword>
<dbReference type="EMBL" id="OCMT01000004">
    <property type="protein sequence ID" value="SOD19942.1"/>
    <property type="molecule type" value="Genomic_DNA"/>
</dbReference>
<dbReference type="Proteomes" id="UP000219281">
    <property type="component" value="Unassembled WGS sequence"/>
</dbReference>
<dbReference type="OrthoDB" id="1495069at2"/>
<dbReference type="RefSeq" id="WP_097133433.1">
    <property type="nucleotide sequence ID" value="NZ_OCMT01000004.1"/>
</dbReference>
<proteinExistence type="predicted"/>
<accession>A0A286ADF9</accession>